<feature type="domain" description="ABC transporter" evidence="5">
    <location>
        <begin position="3"/>
        <end position="232"/>
    </location>
</feature>
<evidence type="ECO:0000259" key="5">
    <source>
        <dbReference type="PROSITE" id="PS50893"/>
    </source>
</evidence>
<dbReference type="SMART" id="SM00382">
    <property type="entry name" value="AAA"/>
    <property type="match status" value="1"/>
</dbReference>
<dbReference type="EMBL" id="CP022743">
    <property type="protein sequence ID" value="ASU36605.1"/>
    <property type="molecule type" value="Genomic_DNA"/>
</dbReference>
<dbReference type="PANTHER" id="PTHR43335:SF2">
    <property type="entry name" value="ABC TRANSPORTER, ATP-BINDING PROTEIN"/>
    <property type="match status" value="1"/>
</dbReference>
<gene>
    <name evidence="6" type="ORF">MuYL_4722</name>
</gene>
<organism evidence="6 7">
    <name type="scientific">Mucilaginibacter xinganensis</name>
    <dbReference type="NCBI Taxonomy" id="1234841"/>
    <lineage>
        <taxon>Bacteria</taxon>
        <taxon>Pseudomonadati</taxon>
        <taxon>Bacteroidota</taxon>
        <taxon>Sphingobacteriia</taxon>
        <taxon>Sphingobacteriales</taxon>
        <taxon>Sphingobacteriaceae</taxon>
        <taxon>Mucilaginibacter</taxon>
    </lineage>
</organism>
<dbReference type="InterPro" id="IPR027417">
    <property type="entry name" value="P-loop_NTPase"/>
</dbReference>
<dbReference type="InterPro" id="IPR003439">
    <property type="entry name" value="ABC_transporter-like_ATP-bd"/>
</dbReference>
<protein>
    <submittedName>
        <fullName evidence="6">ABC transporter ATP-binding protein</fullName>
    </submittedName>
</protein>
<dbReference type="Pfam" id="PF00005">
    <property type="entry name" value="ABC_tran"/>
    <property type="match status" value="1"/>
</dbReference>
<dbReference type="PROSITE" id="PS00211">
    <property type="entry name" value="ABC_TRANSPORTER_1"/>
    <property type="match status" value="1"/>
</dbReference>
<evidence type="ECO:0000256" key="4">
    <source>
        <dbReference type="ARBA" id="ARBA00022840"/>
    </source>
</evidence>
<keyword evidence="7" id="KW-1185">Reference proteome</keyword>
<dbReference type="Gene3D" id="3.40.50.300">
    <property type="entry name" value="P-loop containing nucleotide triphosphate hydrolases"/>
    <property type="match status" value="1"/>
</dbReference>
<name>A0A223P3C1_9SPHI</name>
<evidence type="ECO:0000256" key="1">
    <source>
        <dbReference type="ARBA" id="ARBA00005417"/>
    </source>
</evidence>
<dbReference type="GO" id="GO:0016887">
    <property type="term" value="F:ATP hydrolysis activity"/>
    <property type="evidence" value="ECO:0007669"/>
    <property type="project" value="InterPro"/>
</dbReference>
<sequence length="290" mass="31591">MSLVITGLTKQYNKHKTGLSNYSITIEKGILGLLGPNGAGKSTLMKIIATISKPTAGTLFLDGEDIVNSPDKIRKILGYLPQDFGVYPNLNAYEFLEYIAALKGVGGDGLRKRIDMLLDGVNLTADAKRPIGTYSGGMKQRIGIAQALLNDPKVLIFDEPTVGLDPEERVRFRQLISDLANDCIIILSSHIVSDIEAIADEVAIMQNGALLEKGMQPDIVKLVEGKVFEAVLNSDDLVVLKAKHLVIDTSRQKELTKVRYIIKGNTPEPASLPVNATLEDAYLYLTQNKA</sequence>
<dbReference type="InterPro" id="IPR017871">
    <property type="entry name" value="ABC_transporter-like_CS"/>
</dbReference>
<accession>A0A223P3C1</accession>
<dbReference type="Proteomes" id="UP000215002">
    <property type="component" value="Chromosome"/>
</dbReference>
<dbReference type="CDD" id="cd03264">
    <property type="entry name" value="ABC_drug_resistance_like"/>
    <property type="match status" value="1"/>
</dbReference>
<proteinExistence type="inferred from homology"/>
<dbReference type="OrthoDB" id="9785229at2"/>
<dbReference type="SUPFAM" id="SSF52540">
    <property type="entry name" value="P-loop containing nucleoside triphosphate hydrolases"/>
    <property type="match status" value="1"/>
</dbReference>
<evidence type="ECO:0000313" key="6">
    <source>
        <dbReference type="EMBL" id="ASU36605.1"/>
    </source>
</evidence>
<dbReference type="InterPro" id="IPR003593">
    <property type="entry name" value="AAA+_ATPase"/>
</dbReference>
<evidence type="ECO:0000256" key="3">
    <source>
        <dbReference type="ARBA" id="ARBA00022741"/>
    </source>
</evidence>
<dbReference type="PANTHER" id="PTHR43335">
    <property type="entry name" value="ABC TRANSPORTER, ATP-BINDING PROTEIN"/>
    <property type="match status" value="1"/>
</dbReference>
<dbReference type="GO" id="GO:0005524">
    <property type="term" value="F:ATP binding"/>
    <property type="evidence" value="ECO:0007669"/>
    <property type="project" value="UniProtKB-KW"/>
</dbReference>
<evidence type="ECO:0000256" key="2">
    <source>
        <dbReference type="ARBA" id="ARBA00022448"/>
    </source>
</evidence>
<dbReference type="PROSITE" id="PS50893">
    <property type="entry name" value="ABC_TRANSPORTER_2"/>
    <property type="match status" value="1"/>
</dbReference>
<evidence type="ECO:0000313" key="7">
    <source>
        <dbReference type="Proteomes" id="UP000215002"/>
    </source>
</evidence>
<dbReference type="AlphaFoldDB" id="A0A223P3C1"/>
<keyword evidence="2" id="KW-0813">Transport</keyword>
<keyword evidence="3" id="KW-0547">Nucleotide-binding</keyword>
<comment type="similarity">
    <text evidence="1">Belongs to the ABC transporter superfamily.</text>
</comment>
<dbReference type="RefSeq" id="WP_094572603.1">
    <property type="nucleotide sequence ID" value="NZ_CP022743.1"/>
</dbReference>
<keyword evidence="4 6" id="KW-0067">ATP-binding</keyword>
<reference evidence="6 7" key="1">
    <citation type="submission" date="2017-08" db="EMBL/GenBank/DDBJ databases">
        <title>Complete genome sequence of Mucilaginibacter sp. strain BJC16-A31.</title>
        <authorList>
            <consortium name="Henan University of Science and Technology"/>
            <person name="You X."/>
        </authorList>
    </citation>
    <scope>NUCLEOTIDE SEQUENCE [LARGE SCALE GENOMIC DNA]</scope>
    <source>
        <strain evidence="6 7">BJC16-A31</strain>
    </source>
</reference>
<dbReference type="KEGG" id="muc:MuYL_4722"/>